<evidence type="ECO:0000256" key="4">
    <source>
        <dbReference type="ARBA" id="ARBA00022692"/>
    </source>
</evidence>
<comment type="caution">
    <text evidence="10">The sequence shown here is derived from an EMBL/GenBank/DDBJ whole genome shotgun (WGS) entry which is preliminary data.</text>
</comment>
<dbReference type="GO" id="GO:0000139">
    <property type="term" value="C:Golgi membrane"/>
    <property type="evidence" value="ECO:0007669"/>
    <property type="project" value="UniProtKB-SubCell"/>
</dbReference>
<evidence type="ECO:0000313" key="11">
    <source>
        <dbReference type="Proteomes" id="UP000198406"/>
    </source>
</evidence>
<proteinExistence type="inferred from homology"/>
<gene>
    <name evidence="10" type="ORF">FisN_5Lh207</name>
</gene>
<dbReference type="Proteomes" id="UP000198406">
    <property type="component" value="Unassembled WGS sequence"/>
</dbReference>
<dbReference type="PANTHER" id="PTHR14647:SF87">
    <property type="entry name" value="PUTATIVE-RELATED"/>
    <property type="match status" value="1"/>
</dbReference>
<dbReference type="EMBL" id="BDSP01000074">
    <property type="protein sequence ID" value="GAX13894.1"/>
    <property type="molecule type" value="Genomic_DNA"/>
</dbReference>
<keyword evidence="7" id="KW-0333">Golgi apparatus</keyword>
<dbReference type="AlphaFoldDB" id="A0A1Z5JIR3"/>
<keyword evidence="4" id="KW-0812">Transmembrane</keyword>
<comment type="similarity">
    <text evidence="2">Belongs to the galactose-3-O-sulfotransferase family.</text>
</comment>
<reference evidence="10 11" key="1">
    <citation type="journal article" date="2015" name="Plant Cell">
        <title>Oil accumulation by the oleaginous diatom Fistulifera solaris as revealed by the genome and transcriptome.</title>
        <authorList>
            <person name="Tanaka T."/>
            <person name="Maeda Y."/>
            <person name="Veluchamy A."/>
            <person name="Tanaka M."/>
            <person name="Abida H."/>
            <person name="Marechal E."/>
            <person name="Bowler C."/>
            <person name="Muto M."/>
            <person name="Sunaga Y."/>
            <person name="Tanaka M."/>
            <person name="Yoshino T."/>
            <person name="Taniguchi T."/>
            <person name="Fukuda Y."/>
            <person name="Nemoto M."/>
            <person name="Matsumoto M."/>
            <person name="Wong P.S."/>
            <person name="Aburatani S."/>
            <person name="Fujibuchi W."/>
        </authorList>
    </citation>
    <scope>NUCLEOTIDE SEQUENCE [LARGE SCALE GENOMIC DNA]</scope>
    <source>
        <strain evidence="10 11">JPCC DA0580</strain>
    </source>
</reference>
<dbReference type="InterPro" id="IPR009729">
    <property type="entry name" value="Gal-3-0_sulfotransfrase"/>
</dbReference>
<dbReference type="InterPro" id="IPR027417">
    <property type="entry name" value="P-loop_NTPase"/>
</dbReference>
<evidence type="ECO:0000256" key="9">
    <source>
        <dbReference type="ARBA" id="ARBA00023180"/>
    </source>
</evidence>
<dbReference type="Gene3D" id="3.40.50.300">
    <property type="entry name" value="P-loop containing nucleotide triphosphate hydrolases"/>
    <property type="match status" value="1"/>
</dbReference>
<accession>A0A1Z5JIR3</accession>
<dbReference type="GO" id="GO:0001733">
    <property type="term" value="F:galactosylceramide sulfotransferase activity"/>
    <property type="evidence" value="ECO:0007669"/>
    <property type="project" value="InterPro"/>
</dbReference>
<evidence type="ECO:0000256" key="8">
    <source>
        <dbReference type="ARBA" id="ARBA00023136"/>
    </source>
</evidence>
<organism evidence="10 11">
    <name type="scientific">Fistulifera solaris</name>
    <name type="common">Oleaginous diatom</name>
    <dbReference type="NCBI Taxonomy" id="1519565"/>
    <lineage>
        <taxon>Eukaryota</taxon>
        <taxon>Sar</taxon>
        <taxon>Stramenopiles</taxon>
        <taxon>Ochrophyta</taxon>
        <taxon>Bacillariophyta</taxon>
        <taxon>Bacillariophyceae</taxon>
        <taxon>Bacillariophycidae</taxon>
        <taxon>Naviculales</taxon>
        <taxon>Naviculaceae</taxon>
        <taxon>Fistulifera</taxon>
    </lineage>
</organism>
<dbReference type="GO" id="GO:0009247">
    <property type="term" value="P:glycolipid biosynthetic process"/>
    <property type="evidence" value="ECO:0007669"/>
    <property type="project" value="InterPro"/>
</dbReference>
<evidence type="ECO:0000256" key="5">
    <source>
        <dbReference type="ARBA" id="ARBA00022968"/>
    </source>
</evidence>
<sequence length="385" mass="44197">MTLRLLSRRLSVCVAVSLLCLSLQLLLFLNQQSSDLPIPVVVAVPEFESRPDCFLQDACLDHLATKLSRVWSVHNLDAWCRNDRNTQKGSPMGLVLIKVPKSASSTLAGVVLRIQNRHNCTVHWQHKLAREYSWDDDASAIRVAPIREPSSRAMSSVYFHYVSFHKNTGGPRNPKDSFIIQKLRETKPDFLLDYTADKELVVNVTNENDRISELYETIRRITTFYHFLFVVDRLDESLLVWSWLTKLPWTDLITMPSKRNGSWYLSGNRCVSLAGAFLTPAITSFFESAEWKQTHVGDRLLYEVANKSLDRTIDELIGRPSFERDLAQFRDLRQQIENACQNETNFPCSQDGSPQLELAKANCYVRDFGCGYPCIDRFANEMEHR</sequence>
<evidence type="ECO:0000256" key="7">
    <source>
        <dbReference type="ARBA" id="ARBA00023034"/>
    </source>
</evidence>
<keyword evidence="3" id="KW-0808">Transferase</keyword>
<dbReference type="PANTHER" id="PTHR14647">
    <property type="entry name" value="GALACTOSE-3-O-SULFOTRANSFERASE"/>
    <property type="match status" value="1"/>
</dbReference>
<evidence type="ECO:0000313" key="10">
    <source>
        <dbReference type="EMBL" id="GAX13894.1"/>
    </source>
</evidence>
<evidence type="ECO:0000256" key="3">
    <source>
        <dbReference type="ARBA" id="ARBA00022679"/>
    </source>
</evidence>
<dbReference type="InParanoid" id="A0A1Z5JIR3"/>
<dbReference type="OrthoDB" id="46480at2759"/>
<keyword evidence="6" id="KW-1133">Transmembrane helix</keyword>
<protein>
    <submittedName>
        <fullName evidence="10">Uncharacterized protein</fullName>
    </submittedName>
</protein>
<evidence type="ECO:0000256" key="2">
    <source>
        <dbReference type="ARBA" id="ARBA00008124"/>
    </source>
</evidence>
<keyword evidence="11" id="KW-1185">Reference proteome</keyword>
<keyword evidence="5" id="KW-0735">Signal-anchor</keyword>
<comment type="subcellular location">
    <subcellularLocation>
        <location evidence="1">Golgi apparatus membrane</location>
        <topology evidence="1">Single-pass type II membrane protein</topology>
    </subcellularLocation>
</comment>
<keyword evidence="9" id="KW-0325">Glycoprotein</keyword>
<evidence type="ECO:0000256" key="6">
    <source>
        <dbReference type="ARBA" id="ARBA00022989"/>
    </source>
</evidence>
<keyword evidence="8" id="KW-0472">Membrane</keyword>
<name>A0A1Z5JIR3_FISSO</name>
<evidence type="ECO:0000256" key="1">
    <source>
        <dbReference type="ARBA" id="ARBA00004323"/>
    </source>
</evidence>